<evidence type="ECO:0000313" key="2">
    <source>
        <dbReference type="EMBL" id="KTB32983.1"/>
    </source>
</evidence>
<feature type="region of interest" description="Disordered" evidence="1">
    <location>
        <begin position="1"/>
        <end position="36"/>
    </location>
</feature>
<gene>
    <name evidence="2" type="ORF">WG66_14453</name>
</gene>
<feature type="region of interest" description="Disordered" evidence="1">
    <location>
        <begin position="110"/>
        <end position="163"/>
    </location>
</feature>
<dbReference type="Proteomes" id="UP000054988">
    <property type="component" value="Unassembled WGS sequence"/>
</dbReference>
<name>A0A0W0F9F9_MONRR</name>
<evidence type="ECO:0000256" key="1">
    <source>
        <dbReference type="SAM" id="MobiDB-lite"/>
    </source>
</evidence>
<sequence>MKPRGPPLSSSERSRRFRARRAAKEYDPRADVAPRVSGETVKILSKNTPLRSFTRRLHQGTLAVIQYSHDDGNQDLSVAMEDVFQERPEDGFSFEHFGPGLEGVEAITQNDTSGRGSERNSAGSASSPAVSNETVVVEEVNGAPEATASTRPTTTSHLQPSGSEAHTLLLSVEAPVIENHSSPKLICSPTDEETTLSSLNDSASASVDGLSYIQDASSCPPSPASSFCIDIASLPPSPKLSDAHRLEFLTSPRRDDDGIWLSSFTVYIPEN</sequence>
<reference evidence="2 3" key="1">
    <citation type="submission" date="2015-12" db="EMBL/GenBank/DDBJ databases">
        <title>Draft genome sequence of Moniliophthora roreri, the causal agent of frosty pod rot of cacao.</title>
        <authorList>
            <person name="Aime M.C."/>
            <person name="Diaz-Valderrama J.R."/>
            <person name="Kijpornyongpan T."/>
            <person name="Phillips-Mora W."/>
        </authorList>
    </citation>
    <scope>NUCLEOTIDE SEQUENCE [LARGE SCALE GENOMIC DNA]</scope>
    <source>
        <strain evidence="2 3">MCA 2952</strain>
    </source>
</reference>
<accession>A0A0W0F9F9</accession>
<feature type="compositionally biased region" description="Basic and acidic residues" evidence="1">
    <location>
        <begin position="22"/>
        <end position="32"/>
    </location>
</feature>
<evidence type="ECO:0000313" key="3">
    <source>
        <dbReference type="Proteomes" id="UP000054988"/>
    </source>
</evidence>
<protein>
    <submittedName>
        <fullName evidence="2">Uncharacterized protein</fullName>
    </submittedName>
</protein>
<dbReference type="EMBL" id="LATX01002193">
    <property type="protein sequence ID" value="KTB32983.1"/>
    <property type="molecule type" value="Genomic_DNA"/>
</dbReference>
<dbReference type="AlphaFoldDB" id="A0A0W0F9F9"/>
<feature type="compositionally biased region" description="Polar residues" evidence="1">
    <location>
        <begin position="147"/>
        <end position="163"/>
    </location>
</feature>
<comment type="caution">
    <text evidence="2">The sequence shown here is derived from an EMBL/GenBank/DDBJ whole genome shotgun (WGS) entry which is preliminary data.</text>
</comment>
<feature type="compositionally biased region" description="Polar residues" evidence="1">
    <location>
        <begin position="110"/>
        <end position="132"/>
    </location>
</feature>
<proteinExistence type="predicted"/>
<organism evidence="2 3">
    <name type="scientific">Moniliophthora roreri</name>
    <name type="common">Frosty pod rot fungus</name>
    <name type="synonym">Monilia roreri</name>
    <dbReference type="NCBI Taxonomy" id="221103"/>
    <lineage>
        <taxon>Eukaryota</taxon>
        <taxon>Fungi</taxon>
        <taxon>Dikarya</taxon>
        <taxon>Basidiomycota</taxon>
        <taxon>Agaricomycotina</taxon>
        <taxon>Agaricomycetes</taxon>
        <taxon>Agaricomycetidae</taxon>
        <taxon>Agaricales</taxon>
        <taxon>Marasmiineae</taxon>
        <taxon>Marasmiaceae</taxon>
        <taxon>Moniliophthora</taxon>
    </lineage>
</organism>